<evidence type="ECO:0000313" key="11">
    <source>
        <dbReference type="Proteomes" id="UP001494588"/>
    </source>
</evidence>
<dbReference type="EMBL" id="JAZHGC010000036">
    <property type="protein sequence ID" value="MEM5290462.1"/>
    <property type="molecule type" value="Genomic_DNA"/>
</dbReference>
<evidence type="ECO:0000256" key="6">
    <source>
        <dbReference type="ARBA" id="ARBA00022692"/>
    </source>
</evidence>
<evidence type="ECO:0000313" key="10">
    <source>
        <dbReference type="EMBL" id="MEM5290462.1"/>
    </source>
</evidence>
<protein>
    <submittedName>
        <fullName evidence="10">Bacteriohopanetetrol glucosamine biosynthesis glycosyltransferase HpnI</fullName>
    </submittedName>
</protein>
<keyword evidence="11" id="KW-1185">Reference proteome</keyword>
<dbReference type="InterPro" id="IPR017835">
    <property type="entry name" value="Hopen-assoc_HpnI"/>
</dbReference>
<dbReference type="Gene3D" id="3.90.550.10">
    <property type="entry name" value="Spore Coat Polysaccharide Biosynthesis Protein SpsA, Chain A"/>
    <property type="match status" value="1"/>
</dbReference>
<dbReference type="Pfam" id="PF13506">
    <property type="entry name" value="Glyco_transf_21"/>
    <property type="match status" value="1"/>
</dbReference>
<comment type="pathway">
    <text evidence="3">Sphingolipid metabolism.</text>
</comment>
<dbReference type="PANTHER" id="PTHR12726">
    <property type="entry name" value="CERAMIDE GLUCOSYLTRANSFERASE"/>
    <property type="match status" value="1"/>
</dbReference>
<organism evidence="10 11">
    <name type="scientific">Paraburkholderia sabiae</name>
    <dbReference type="NCBI Taxonomy" id="273251"/>
    <lineage>
        <taxon>Bacteria</taxon>
        <taxon>Pseudomonadati</taxon>
        <taxon>Pseudomonadota</taxon>
        <taxon>Betaproteobacteria</taxon>
        <taxon>Burkholderiales</taxon>
        <taxon>Burkholderiaceae</taxon>
        <taxon>Paraburkholderia</taxon>
    </lineage>
</organism>
<evidence type="ECO:0000256" key="5">
    <source>
        <dbReference type="ARBA" id="ARBA00022679"/>
    </source>
</evidence>
<keyword evidence="7 9" id="KW-1133">Transmembrane helix</keyword>
<evidence type="ECO:0000256" key="1">
    <source>
        <dbReference type="ARBA" id="ARBA00004141"/>
    </source>
</evidence>
<dbReference type="RefSeq" id="WP_201651976.1">
    <property type="nucleotide sequence ID" value="NZ_CAJHCS010000014.1"/>
</dbReference>
<evidence type="ECO:0000256" key="3">
    <source>
        <dbReference type="ARBA" id="ARBA00004991"/>
    </source>
</evidence>
<reference evidence="10 11" key="1">
    <citation type="submission" date="2024-01" db="EMBL/GenBank/DDBJ databases">
        <title>The diversity of rhizobia nodulating Mimosa spp. in eleven states of Brazil covering several biomes is determined by host plant, location, and edaphic factors.</title>
        <authorList>
            <person name="Rouws L."/>
            <person name="Barauna A."/>
            <person name="Beukes C."/>
            <person name="De Faria S.M."/>
            <person name="Gross E."/>
            <person name="Dos Reis Junior F.B."/>
            <person name="Simon M."/>
            <person name="Maluk M."/>
            <person name="Odee D.W."/>
            <person name="Kenicer G."/>
            <person name="Young J.P.W."/>
            <person name="Reis V.M."/>
            <person name="Zilli J."/>
            <person name="James E.K."/>
        </authorList>
    </citation>
    <scope>NUCLEOTIDE SEQUENCE [LARGE SCALE GENOMIC DNA]</scope>
    <source>
        <strain evidence="10 11">JPY77</strain>
    </source>
</reference>
<name>A0ABU9QM12_9BURK</name>
<keyword evidence="5" id="KW-0808">Transferase</keyword>
<dbReference type="NCBIfam" id="TIGR03472">
    <property type="entry name" value="HpnI"/>
    <property type="match status" value="1"/>
</dbReference>
<evidence type="ECO:0000256" key="9">
    <source>
        <dbReference type="SAM" id="Phobius"/>
    </source>
</evidence>
<dbReference type="SUPFAM" id="SSF53448">
    <property type="entry name" value="Nucleotide-diphospho-sugar transferases"/>
    <property type="match status" value="1"/>
</dbReference>
<dbReference type="InterPro" id="IPR025993">
    <property type="entry name" value="Ceramide_glucosylTrfase"/>
</dbReference>
<evidence type="ECO:0000256" key="4">
    <source>
        <dbReference type="ARBA" id="ARBA00022676"/>
    </source>
</evidence>
<comment type="caution">
    <text evidence="10">The sequence shown here is derived from an EMBL/GenBank/DDBJ whole genome shotgun (WGS) entry which is preliminary data.</text>
</comment>
<feature type="transmembrane region" description="Helical" evidence="9">
    <location>
        <begin position="6"/>
        <end position="27"/>
    </location>
</feature>
<dbReference type="Proteomes" id="UP001494588">
    <property type="component" value="Unassembled WGS sequence"/>
</dbReference>
<comment type="pathway">
    <text evidence="2">Lipid metabolism; sphingolipid metabolism.</text>
</comment>
<dbReference type="InterPro" id="IPR029044">
    <property type="entry name" value="Nucleotide-diphossugar_trans"/>
</dbReference>
<accession>A0ABU9QM12</accession>
<feature type="transmembrane region" description="Helical" evidence="9">
    <location>
        <begin position="288"/>
        <end position="308"/>
    </location>
</feature>
<feature type="transmembrane region" description="Helical" evidence="9">
    <location>
        <begin position="314"/>
        <end position="336"/>
    </location>
</feature>
<keyword evidence="6 9" id="KW-0812">Transmembrane</keyword>
<evidence type="ECO:0000256" key="8">
    <source>
        <dbReference type="ARBA" id="ARBA00023136"/>
    </source>
</evidence>
<dbReference type="PANTHER" id="PTHR12726:SF0">
    <property type="entry name" value="CERAMIDE GLUCOSYLTRANSFERASE"/>
    <property type="match status" value="1"/>
</dbReference>
<sequence length="412" mass="45009">MHIWLLTTLVSGAALYAVIAVVAVIVWRSRIAAAARHNAQARTSVPVGAAVSVLKPLCGDEPRLFENLATFCEQTHPCFELICGVCSPDDPAVAAVVRLQATYPRHRIVLVIDPCIHGSNRKVSNLINLQRSARYDTIVIADSDVAVGRDYLERICAPLADPRVGVVTCLYRANGIAGFWSQVGAQFINAWFVPSVRVAHLFGSTRFGFGATLALRRASLERAGGFERLRNTLADDYRLAAHVRELGLKTVLSPVIVETDVTEDTLPALWDRETRWLRTIRSVNRAGFSFLFVTITLPWILCGAWLAVWLGDGLYYGLQVALAFALAMGVSARIALHSLTVAGRRAFWTGLALMPVRDLLLVGEWLAGLSGSTVRWRGVRMSVDGAQRPTTRFRSGLTDVPGIVDGDARRGP</sequence>
<evidence type="ECO:0000256" key="2">
    <source>
        <dbReference type="ARBA" id="ARBA00004760"/>
    </source>
</evidence>
<keyword evidence="4" id="KW-0328">Glycosyltransferase</keyword>
<gene>
    <name evidence="10" type="primary">hpnI</name>
    <name evidence="10" type="ORF">V4C55_32545</name>
</gene>
<evidence type="ECO:0000256" key="7">
    <source>
        <dbReference type="ARBA" id="ARBA00022989"/>
    </source>
</evidence>
<proteinExistence type="predicted"/>
<dbReference type="CDD" id="cd02520">
    <property type="entry name" value="Glucosylceramide_synthase"/>
    <property type="match status" value="1"/>
</dbReference>
<comment type="subcellular location">
    <subcellularLocation>
        <location evidence="1">Membrane</location>
        <topology evidence="1">Multi-pass membrane protein</topology>
    </subcellularLocation>
</comment>
<keyword evidence="8 9" id="KW-0472">Membrane</keyword>